<evidence type="ECO:0000256" key="5">
    <source>
        <dbReference type="ARBA" id="ARBA00022989"/>
    </source>
</evidence>
<sequence length="523" mass="56862">MDMEIDQDERRRDGMELLDSDDVEDAVFDLPTSSLTSAKPLRDIFASFFLLGFRAFGGSNTHVKLLHSQFVEKKRWLDENRFRELMGFGHGMPGPTTVQMVLALGALRGGFSGALLAAFLYVWPGLLVMSAAGILINHASNAGKQELPSWFYEVMVGLAPAAVAHVAYVGFRHAYRFCTDNLRSGLAVLSTIAVLLVTSRVAPWAFPLIIFSGGVVTLLDAMFNSDCPEHRYPSPRLRGGGGMNGAQGMFYAIGVNRKTSVVLILIWLGLVGVVTILRFTIFQSGVIRIMDIFLRMSSISYGGEYVILPIINMEVVHANLIPGLYYMTGIGLAQLVPGHFYNISAFLGAIHAGFLGALAAWIGAFLPSVLLVFAFLSFWDNARQSKLVIATLVGINGMATGMIMAAAGLLLVQTVPSSGPLCVVFAAGACLVVFQVGDRSQRIRCLEWAHRRSSQLGHRVDEVVKLDGLMVGVSGLDRIAKVSAGRLGRETRNSCETGILQLQTWGSATKRSNARTLLRREET</sequence>
<keyword evidence="5 7" id="KW-1133">Transmembrane helix</keyword>
<feature type="transmembrane region" description="Helical" evidence="7">
    <location>
        <begin position="261"/>
        <end position="280"/>
    </location>
</feature>
<feature type="transmembrane region" description="Helical" evidence="7">
    <location>
        <begin position="387"/>
        <end position="412"/>
    </location>
</feature>
<proteinExistence type="inferred from homology"/>
<dbReference type="PANTHER" id="PTHR33567">
    <property type="entry name" value="CHROMATE ION TRANSPORTER (EUROFUNG)"/>
    <property type="match status" value="1"/>
</dbReference>
<keyword evidence="3" id="KW-1003">Cell membrane</keyword>
<evidence type="ECO:0000313" key="9">
    <source>
        <dbReference type="Proteomes" id="UP000265515"/>
    </source>
</evidence>
<evidence type="ECO:0000256" key="6">
    <source>
        <dbReference type="ARBA" id="ARBA00023136"/>
    </source>
</evidence>
<dbReference type="OMA" id="VWGMART"/>
<dbReference type="PANTHER" id="PTHR33567:SF3">
    <property type="entry name" value="CHROMATE ION TRANSPORTER (EUROFUNG)"/>
    <property type="match status" value="1"/>
</dbReference>
<dbReference type="Proteomes" id="UP000265515">
    <property type="component" value="Unassembled WGS sequence"/>
</dbReference>
<dbReference type="InterPro" id="IPR003370">
    <property type="entry name" value="Chromate_transpt"/>
</dbReference>
<evidence type="ECO:0000256" key="4">
    <source>
        <dbReference type="ARBA" id="ARBA00022692"/>
    </source>
</evidence>
<evidence type="ECO:0000256" key="7">
    <source>
        <dbReference type="SAM" id="Phobius"/>
    </source>
</evidence>
<feature type="transmembrane region" description="Helical" evidence="7">
    <location>
        <begin position="150"/>
        <end position="169"/>
    </location>
</feature>
<evidence type="ECO:0000256" key="1">
    <source>
        <dbReference type="ARBA" id="ARBA00004651"/>
    </source>
</evidence>
<feature type="transmembrane region" description="Helical" evidence="7">
    <location>
        <begin position="114"/>
        <end position="138"/>
    </location>
</feature>
<evidence type="ECO:0000256" key="2">
    <source>
        <dbReference type="ARBA" id="ARBA00005262"/>
    </source>
</evidence>
<dbReference type="GO" id="GO:0015109">
    <property type="term" value="F:chromate transmembrane transporter activity"/>
    <property type="evidence" value="ECO:0007669"/>
    <property type="project" value="InterPro"/>
</dbReference>
<dbReference type="Pfam" id="PF02417">
    <property type="entry name" value="Chromate_transp"/>
    <property type="match status" value="2"/>
</dbReference>
<reference evidence="8 9" key="1">
    <citation type="journal article" date="2018" name="Cell">
        <title>The Chara Genome: Secondary Complexity and Implications for Plant Terrestrialization.</title>
        <authorList>
            <person name="Nishiyama T."/>
            <person name="Sakayama H."/>
            <person name="Vries J.D."/>
            <person name="Buschmann H."/>
            <person name="Saint-Marcoux D."/>
            <person name="Ullrich K.K."/>
            <person name="Haas F.B."/>
            <person name="Vanderstraeten L."/>
            <person name="Becker D."/>
            <person name="Lang D."/>
            <person name="Vosolsobe S."/>
            <person name="Rombauts S."/>
            <person name="Wilhelmsson P.K.I."/>
            <person name="Janitza P."/>
            <person name="Kern R."/>
            <person name="Heyl A."/>
            <person name="Rumpler F."/>
            <person name="Villalobos L.I.A.C."/>
            <person name="Clay J.M."/>
            <person name="Skokan R."/>
            <person name="Toyoda A."/>
            <person name="Suzuki Y."/>
            <person name="Kagoshima H."/>
            <person name="Schijlen E."/>
            <person name="Tajeshwar N."/>
            <person name="Catarino B."/>
            <person name="Hetherington A.J."/>
            <person name="Saltykova A."/>
            <person name="Bonnot C."/>
            <person name="Breuninger H."/>
            <person name="Symeonidi A."/>
            <person name="Radhakrishnan G.V."/>
            <person name="Van Nieuwerburgh F."/>
            <person name="Deforce D."/>
            <person name="Chang C."/>
            <person name="Karol K.G."/>
            <person name="Hedrich R."/>
            <person name="Ulvskov P."/>
            <person name="Glockner G."/>
            <person name="Delwiche C.F."/>
            <person name="Petrasek J."/>
            <person name="Van de Peer Y."/>
            <person name="Friml J."/>
            <person name="Beilby M."/>
            <person name="Dolan L."/>
            <person name="Kohara Y."/>
            <person name="Sugano S."/>
            <person name="Fujiyama A."/>
            <person name="Delaux P.-M."/>
            <person name="Quint M."/>
            <person name="TheiBen G."/>
            <person name="Hagemann M."/>
            <person name="Harholt J."/>
            <person name="Dunand C."/>
            <person name="Zachgo S."/>
            <person name="Langdale J."/>
            <person name="Maumus F."/>
            <person name="Straeten D.V.D."/>
            <person name="Gould S.B."/>
            <person name="Rensing S.A."/>
        </authorList>
    </citation>
    <scope>NUCLEOTIDE SEQUENCE [LARGE SCALE GENOMIC DNA]</scope>
    <source>
        <strain evidence="8 9">S276</strain>
    </source>
</reference>
<accession>A0A388JPY8</accession>
<feature type="transmembrane region" description="Helical" evidence="7">
    <location>
        <begin position="181"/>
        <end position="198"/>
    </location>
</feature>
<organism evidence="8 9">
    <name type="scientific">Chara braunii</name>
    <name type="common">Braun's stonewort</name>
    <dbReference type="NCBI Taxonomy" id="69332"/>
    <lineage>
        <taxon>Eukaryota</taxon>
        <taxon>Viridiplantae</taxon>
        <taxon>Streptophyta</taxon>
        <taxon>Charophyceae</taxon>
        <taxon>Charales</taxon>
        <taxon>Characeae</taxon>
        <taxon>Chara</taxon>
    </lineage>
</organism>
<evidence type="ECO:0000313" key="8">
    <source>
        <dbReference type="EMBL" id="GBG59841.1"/>
    </source>
</evidence>
<feature type="transmembrane region" description="Helical" evidence="7">
    <location>
        <begin position="323"/>
        <end position="343"/>
    </location>
</feature>
<dbReference type="EMBL" id="BFEA01000007">
    <property type="protein sequence ID" value="GBG59841.1"/>
    <property type="molecule type" value="Genomic_DNA"/>
</dbReference>
<feature type="transmembrane region" description="Helical" evidence="7">
    <location>
        <begin position="418"/>
        <end position="437"/>
    </location>
</feature>
<dbReference type="AlphaFoldDB" id="A0A388JPY8"/>
<dbReference type="GO" id="GO:0005886">
    <property type="term" value="C:plasma membrane"/>
    <property type="evidence" value="ECO:0007669"/>
    <property type="project" value="UniProtKB-SubCell"/>
</dbReference>
<dbReference type="STRING" id="69332.A0A388JPY8"/>
<keyword evidence="6 7" id="KW-0472">Membrane</keyword>
<gene>
    <name evidence="8" type="ORF">CBR_g66644</name>
</gene>
<protein>
    <recommendedName>
        <fullName evidence="10">Chromate transporter</fullName>
    </recommendedName>
</protein>
<keyword evidence="4 7" id="KW-0812">Transmembrane</keyword>
<keyword evidence="9" id="KW-1185">Reference proteome</keyword>
<feature type="transmembrane region" description="Helical" evidence="7">
    <location>
        <begin position="349"/>
        <end position="375"/>
    </location>
</feature>
<dbReference type="Gramene" id="GBG59841">
    <property type="protein sequence ID" value="GBG59841"/>
    <property type="gene ID" value="CBR_g66644"/>
</dbReference>
<name>A0A388JPY8_CHABU</name>
<evidence type="ECO:0008006" key="10">
    <source>
        <dbReference type="Google" id="ProtNLM"/>
    </source>
</evidence>
<comment type="subcellular location">
    <subcellularLocation>
        <location evidence="1">Cell membrane</location>
        <topology evidence="1">Multi-pass membrane protein</topology>
    </subcellularLocation>
</comment>
<evidence type="ECO:0000256" key="3">
    <source>
        <dbReference type="ARBA" id="ARBA00022475"/>
    </source>
</evidence>
<dbReference type="OrthoDB" id="2160638at2759"/>
<comment type="caution">
    <text evidence="8">The sequence shown here is derived from an EMBL/GenBank/DDBJ whole genome shotgun (WGS) entry which is preliminary data.</text>
</comment>
<comment type="similarity">
    <text evidence="2">Belongs to the chromate ion transporter (CHR) (TC 2.A.51) family.</text>
</comment>